<dbReference type="OrthoDB" id="3035013at2"/>
<accession>A0A1W2ESX3</accession>
<proteinExistence type="predicted"/>
<dbReference type="EMBL" id="FWXI01000029">
    <property type="protein sequence ID" value="SMD12797.1"/>
    <property type="molecule type" value="Genomic_DNA"/>
</dbReference>
<organism evidence="2 3">
    <name type="scientific">Sporomusa malonica</name>
    <dbReference type="NCBI Taxonomy" id="112901"/>
    <lineage>
        <taxon>Bacteria</taxon>
        <taxon>Bacillati</taxon>
        <taxon>Bacillota</taxon>
        <taxon>Negativicutes</taxon>
        <taxon>Selenomonadales</taxon>
        <taxon>Sporomusaceae</taxon>
        <taxon>Sporomusa</taxon>
    </lineage>
</organism>
<keyword evidence="1" id="KW-0472">Membrane</keyword>
<evidence type="ECO:0000313" key="2">
    <source>
        <dbReference type="EMBL" id="SMD12797.1"/>
    </source>
</evidence>
<protein>
    <recommendedName>
        <fullName evidence="4">DUF3592 domain-containing protein</fullName>
    </recommendedName>
</protein>
<dbReference type="RefSeq" id="WP_084578194.1">
    <property type="nucleotide sequence ID" value="NZ_CP155572.1"/>
</dbReference>
<sequence length="130" mass="14746">MDLMIFSGIGFITFLAGLLSLKREIRLFKNVVTTTATVVKYNEYEDINRLTMYTMVAEYKLIDGRIIQAPEQAGCTRRKYSIGTELQIGYSQEKPELFTVKNDYSRKAAMVGMCIVGLAMFIFGVLYELG</sequence>
<feature type="transmembrane region" description="Helical" evidence="1">
    <location>
        <begin position="108"/>
        <end position="127"/>
    </location>
</feature>
<keyword evidence="1" id="KW-1133">Transmembrane helix</keyword>
<evidence type="ECO:0000256" key="1">
    <source>
        <dbReference type="SAM" id="Phobius"/>
    </source>
</evidence>
<evidence type="ECO:0008006" key="4">
    <source>
        <dbReference type="Google" id="ProtNLM"/>
    </source>
</evidence>
<dbReference type="AlphaFoldDB" id="A0A1W2ESX3"/>
<feature type="transmembrane region" description="Helical" evidence="1">
    <location>
        <begin position="6"/>
        <end position="21"/>
    </location>
</feature>
<name>A0A1W2ESX3_9FIRM</name>
<dbReference type="STRING" id="112901.SAMN04488500_12945"/>
<keyword evidence="3" id="KW-1185">Reference proteome</keyword>
<reference evidence="2 3" key="1">
    <citation type="submission" date="2017-04" db="EMBL/GenBank/DDBJ databases">
        <authorList>
            <person name="Afonso C.L."/>
            <person name="Miller P.J."/>
            <person name="Scott M.A."/>
            <person name="Spackman E."/>
            <person name="Goraichik I."/>
            <person name="Dimitrov K.M."/>
            <person name="Suarez D.L."/>
            <person name="Swayne D.E."/>
        </authorList>
    </citation>
    <scope>NUCLEOTIDE SEQUENCE [LARGE SCALE GENOMIC DNA]</scope>
    <source>
        <strain evidence="2 3">DSM 5090</strain>
    </source>
</reference>
<gene>
    <name evidence="2" type="ORF">SAMN04488500_12945</name>
</gene>
<dbReference type="Proteomes" id="UP000192738">
    <property type="component" value="Unassembled WGS sequence"/>
</dbReference>
<evidence type="ECO:0000313" key="3">
    <source>
        <dbReference type="Proteomes" id="UP000192738"/>
    </source>
</evidence>
<keyword evidence="1" id="KW-0812">Transmembrane</keyword>